<dbReference type="SMART" id="SM00320">
    <property type="entry name" value="WD40"/>
    <property type="match status" value="6"/>
</dbReference>
<feature type="compositionally biased region" description="Acidic residues" evidence="7">
    <location>
        <begin position="134"/>
        <end position="150"/>
    </location>
</feature>
<feature type="region of interest" description="Disordered" evidence="7">
    <location>
        <begin position="127"/>
        <end position="150"/>
    </location>
</feature>
<evidence type="ECO:0000256" key="5">
    <source>
        <dbReference type="ARBA" id="ARBA00040876"/>
    </source>
</evidence>
<dbReference type="PROSITE" id="PS50294">
    <property type="entry name" value="WD_REPEATS_REGION"/>
    <property type="match status" value="3"/>
</dbReference>
<feature type="repeat" description="WD" evidence="6">
    <location>
        <begin position="395"/>
        <end position="431"/>
    </location>
</feature>
<accession>A0A7R9B621</accession>
<evidence type="ECO:0000256" key="4">
    <source>
        <dbReference type="ARBA" id="ARBA00023242"/>
    </source>
</evidence>
<dbReference type="SUPFAM" id="SSF50978">
    <property type="entry name" value="WD40 repeat-like"/>
    <property type="match status" value="1"/>
</dbReference>
<dbReference type="PRINTS" id="PR00320">
    <property type="entry name" value="GPROTEINBRPT"/>
</dbReference>
<proteinExistence type="predicted"/>
<dbReference type="PROSITE" id="PS00678">
    <property type="entry name" value="WD_REPEATS_1"/>
    <property type="match status" value="2"/>
</dbReference>
<feature type="repeat" description="WD" evidence="6">
    <location>
        <begin position="487"/>
        <end position="529"/>
    </location>
</feature>
<dbReference type="InterPro" id="IPR051972">
    <property type="entry name" value="Glutamate-rich_WD_repeat"/>
</dbReference>
<evidence type="ECO:0000256" key="7">
    <source>
        <dbReference type="SAM" id="MobiDB-lite"/>
    </source>
</evidence>
<reference evidence="9" key="1">
    <citation type="submission" date="2020-11" db="EMBL/GenBank/DDBJ databases">
        <authorList>
            <person name="Tran Van P."/>
        </authorList>
    </citation>
    <scope>NUCLEOTIDE SEQUENCE</scope>
</reference>
<keyword evidence="2 6" id="KW-0853">WD repeat</keyword>
<dbReference type="Gene3D" id="2.130.10.10">
    <property type="entry name" value="YVTN repeat-like/Quinoprotein amine dehydrogenase"/>
    <property type="match status" value="2"/>
</dbReference>
<dbReference type="InterPro" id="IPR022052">
    <property type="entry name" value="Histone-bd_RBBP4-like_N"/>
</dbReference>
<dbReference type="InterPro" id="IPR020472">
    <property type="entry name" value="WD40_PAC1"/>
</dbReference>
<sequence>MDSEMDASCSKDVEMTEENCGKVVHRIKKKKLIPKDIHKKDVKYEVYTPELPLGPEEELRFDKSAYIMLHSAQTGNPCLSFDIIRDNLGERREEFPLTAYVVGGTQAAKARSNSVLVVKMVNLTKIKKKHSDDSENDDSDDSEDSDGSDLAEEEIPQMHCALIKHAGCVNRIRASVHQGAPLVATWSELGRVNVWNISLQLAAVDSPLLMNRYKEEQHSTSTTPLFTFSGHQVEGFALDWSSVMPVSPSIFPPHFHRPRHPPSLMPGPFHSPCSLSRPIHPTATRHSCCRDSFLLPPHPSHLVVLLTSDRHGMVNTRRSGNAHQQKTLRRTSWTKQYSTCGPIFYYPDGNTRAPRTPSLCSNISKRVLATGDCKRDIHVWNPSEGGTWLVDQRPLIGHVASVEDVQWSPNERNVLASCSVDKSIRIWDTRSAPNQACKLTASNAHDSDVNVISWNRNEPFIASGGDDGVVHIWDLRQFQSESPVATFKHHIEPVTTVEWHPTEATVFASGGADNQVALWDLSVERDMEPEQDLKDLPQELLFIHQGQTDIKELHWHPQLPGVIFSTAQNGFNVFRTISV</sequence>
<feature type="repeat" description="WD" evidence="6">
    <location>
        <begin position="442"/>
        <end position="483"/>
    </location>
</feature>
<gene>
    <name evidence="9" type="ORF">TSIB3V08_LOCUS10254</name>
</gene>
<evidence type="ECO:0000256" key="2">
    <source>
        <dbReference type="ARBA" id="ARBA00022574"/>
    </source>
</evidence>
<name>A0A7R9B621_TIMSH</name>
<dbReference type="InterPro" id="IPR036322">
    <property type="entry name" value="WD40_repeat_dom_sf"/>
</dbReference>
<dbReference type="Pfam" id="PF12265">
    <property type="entry name" value="CAF1C_H4-bd"/>
    <property type="match status" value="1"/>
</dbReference>
<keyword evidence="4" id="KW-0539">Nucleus</keyword>
<organism evidence="9">
    <name type="scientific">Timema shepardi</name>
    <name type="common">Walking stick</name>
    <dbReference type="NCBI Taxonomy" id="629360"/>
    <lineage>
        <taxon>Eukaryota</taxon>
        <taxon>Metazoa</taxon>
        <taxon>Ecdysozoa</taxon>
        <taxon>Arthropoda</taxon>
        <taxon>Hexapoda</taxon>
        <taxon>Insecta</taxon>
        <taxon>Pterygota</taxon>
        <taxon>Neoptera</taxon>
        <taxon>Polyneoptera</taxon>
        <taxon>Phasmatodea</taxon>
        <taxon>Timematodea</taxon>
        <taxon>Timematoidea</taxon>
        <taxon>Timematidae</taxon>
        <taxon>Timema</taxon>
    </lineage>
</organism>
<dbReference type="Pfam" id="PF00400">
    <property type="entry name" value="WD40"/>
    <property type="match status" value="3"/>
</dbReference>
<comment type="subcellular location">
    <subcellularLocation>
        <location evidence="1">Nucleus</location>
    </subcellularLocation>
</comment>
<dbReference type="GO" id="GO:0005730">
    <property type="term" value="C:nucleolus"/>
    <property type="evidence" value="ECO:0007669"/>
    <property type="project" value="TreeGrafter"/>
</dbReference>
<protein>
    <recommendedName>
        <fullName evidence="5">Glutamate-rich WD repeat-containing protein 1</fullName>
    </recommendedName>
</protein>
<keyword evidence="3" id="KW-0677">Repeat</keyword>
<feature type="domain" description="Histone-binding protein RBBP4-like N-terminal" evidence="8">
    <location>
        <begin position="56"/>
        <end position="123"/>
    </location>
</feature>
<evidence type="ECO:0000256" key="1">
    <source>
        <dbReference type="ARBA" id="ARBA00004123"/>
    </source>
</evidence>
<dbReference type="PANTHER" id="PTHR45903">
    <property type="entry name" value="GLUTAMATE-RICH WD REPEAT-CONTAINING PROTEIN 1"/>
    <property type="match status" value="1"/>
</dbReference>
<dbReference type="PROSITE" id="PS50082">
    <property type="entry name" value="WD_REPEATS_2"/>
    <property type="match status" value="3"/>
</dbReference>
<dbReference type="GO" id="GO:0042254">
    <property type="term" value="P:ribosome biogenesis"/>
    <property type="evidence" value="ECO:0007669"/>
    <property type="project" value="TreeGrafter"/>
</dbReference>
<evidence type="ECO:0000256" key="6">
    <source>
        <dbReference type="PROSITE-ProRule" id="PRU00221"/>
    </source>
</evidence>
<evidence type="ECO:0000256" key="3">
    <source>
        <dbReference type="ARBA" id="ARBA00022737"/>
    </source>
</evidence>
<dbReference type="PANTHER" id="PTHR45903:SF1">
    <property type="entry name" value="GLUTAMATE-RICH WD REPEAT-CONTAINING PROTEIN 1"/>
    <property type="match status" value="1"/>
</dbReference>
<dbReference type="AlphaFoldDB" id="A0A7R9B621"/>
<dbReference type="InterPro" id="IPR001680">
    <property type="entry name" value="WD40_rpt"/>
</dbReference>
<evidence type="ECO:0000259" key="8">
    <source>
        <dbReference type="Pfam" id="PF12265"/>
    </source>
</evidence>
<dbReference type="InterPro" id="IPR019775">
    <property type="entry name" value="WD40_repeat_CS"/>
</dbReference>
<evidence type="ECO:0000313" key="9">
    <source>
        <dbReference type="EMBL" id="CAD7266231.1"/>
    </source>
</evidence>
<dbReference type="EMBL" id="OC006615">
    <property type="protein sequence ID" value="CAD7266231.1"/>
    <property type="molecule type" value="Genomic_DNA"/>
</dbReference>
<dbReference type="InterPro" id="IPR015943">
    <property type="entry name" value="WD40/YVTN_repeat-like_dom_sf"/>
</dbReference>